<protein>
    <submittedName>
        <fullName evidence="8">Serine carboxypeptidase 44</fullName>
    </submittedName>
</protein>
<evidence type="ECO:0000259" key="7">
    <source>
        <dbReference type="PROSITE" id="PS50011"/>
    </source>
</evidence>
<dbReference type="PROSITE" id="PS50011">
    <property type="entry name" value="PROTEIN_KINASE_DOM"/>
    <property type="match status" value="1"/>
</dbReference>
<dbReference type="InterPro" id="IPR017441">
    <property type="entry name" value="Protein_kinase_ATP_BS"/>
</dbReference>
<keyword evidence="8" id="KW-0378">Hydrolase</keyword>
<dbReference type="PROSITE" id="PS00107">
    <property type="entry name" value="PROTEIN_KINASE_ATP"/>
    <property type="match status" value="1"/>
</dbReference>
<comment type="caution">
    <text evidence="8">The sequence shown here is derived from an EMBL/GenBank/DDBJ whole genome shotgun (WGS) entry which is preliminary data.</text>
</comment>
<evidence type="ECO:0000256" key="1">
    <source>
        <dbReference type="ARBA" id="ARBA00022679"/>
    </source>
</evidence>
<dbReference type="GO" id="GO:0005524">
    <property type="term" value="F:ATP binding"/>
    <property type="evidence" value="ECO:0007669"/>
    <property type="project" value="UniProtKB-UniRule"/>
</dbReference>
<keyword evidence="6" id="KW-0723">Serine/threonine-protein kinase</keyword>
<dbReference type="AlphaFoldDB" id="A0A6A2ZIW2"/>
<dbReference type="PROSITE" id="PS00108">
    <property type="entry name" value="PROTEIN_KINASE_ST"/>
    <property type="match status" value="1"/>
</dbReference>
<feature type="domain" description="Protein kinase" evidence="7">
    <location>
        <begin position="17"/>
        <end position="277"/>
    </location>
</feature>
<dbReference type="PANTHER" id="PTHR48011">
    <property type="entry name" value="CCR4-NOT TRANSCRIPTIONAL COMPLEX SUBUNIT CAF120-RELATED"/>
    <property type="match status" value="1"/>
</dbReference>
<proteinExistence type="inferred from homology"/>
<dbReference type="InterPro" id="IPR052751">
    <property type="entry name" value="Plant_MAPKKK"/>
</dbReference>
<reference evidence="8" key="1">
    <citation type="submission" date="2019-09" db="EMBL/GenBank/DDBJ databases">
        <title>Draft genome information of white flower Hibiscus syriacus.</title>
        <authorList>
            <person name="Kim Y.-M."/>
        </authorList>
    </citation>
    <scope>NUCLEOTIDE SEQUENCE [LARGE SCALE GENOMIC DNA]</scope>
    <source>
        <strain evidence="8">YM2019G1</strain>
    </source>
</reference>
<dbReference type="Pfam" id="PF00069">
    <property type="entry name" value="Pkinase"/>
    <property type="match status" value="1"/>
</dbReference>
<evidence type="ECO:0000256" key="5">
    <source>
        <dbReference type="PROSITE-ProRule" id="PRU10141"/>
    </source>
</evidence>
<dbReference type="InterPro" id="IPR011009">
    <property type="entry name" value="Kinase-like_dom_sf"/>
</dbReference>
<dbReference type="SMART" id="SM00220">
    <property type="entry name" value="S_TKc"/>
    <property type="match status" value="1"/>
</dbReference>
<keyword evidence="4 5" id="KW-0067">ATP-binding</keyword>
<evidence type="ECO:0000256" key="3">
    <source>
        <dbReference type="ARBA" id="ARBA00022777"/>
    </source>
</evidence>
<dbReference type="EMBL" id="VEPZ02001150">
    <property type="protein sequence ID" value="KAE8690895.1"/>
    <property type="molecule type" value="Genomic_DNA"/>
</dbReference>
<dbReference type="GO" id="GO:0007165">
    <property type="term" value="P:signal transduction"/>
    <property type="evidence" value="ECO:0007669"/>
    <property type="project" value="TreeGrafter"/>
</dbReference>
<accession>A0A6A2ZIW2</accession>
<dbReference type="CDD" id="cd06606">
    <property type="entry name" value="STKc_MAPKKK"/>
    <property type="match status" value="1"/>
</dbReference>
<dbReference type="Proteomes" id="UP000436088">
    <property type="component" value="Unassembled WGS sequence"/>
</dbReference>
<keyword evidence="1" id="KW-0808">Transferase</keyword>
<evidence type="ECO:0000256" key="4">
    <source>
        <dbReference type="ARBA" id="ARBA00022840"/>
    </source>
</evidence>
<dbReference type="InterPro" id="IPR000719">
    <property type="entry name" value="Prot_kinase_dom"/>
</dbReference>
<keyword evidence="2 5" id="KW-0547">Nucleotide-binding</keyword>
<keyword evidence="3" id="KW-0418">Kinase</keyword>
<keyword evidence="8" id="KW-0121">Carboxypeptidase</keyword>
<evidence type="ECO:0000313" key="8">
    <source>
        <dbReference type="EMBL" id="KAE8690895.1"/>
    </source>
</evidence>
<dbReference type="InterPro" id="IPR008271">
    <property type="entry name" value="Ser/Thr_kinase_AS"/>
</dbReference>
<dbReference type="PANTHER" id="PTHR48011:SF51">
    <property type="entry name" value="PROTEIN KINASE SUPERFAMILY PROTEIN"/>
    <property type="match status" value="1"/>
</dbReference>
<keyword evidence="9" id="KW-1185">Reference proteome</keyword>
<sequence>MESGSRALYGSSSTLQWIKMKNLGAGSNGVVELVEMINPAHMLVAVKTSPLSVSSLEREYRILEIFFDCPYVVQCYVQFPAFGRDNLILEYAQGGDLFDLIEKYGGRIPESDVRCYTKMILQGLSFVHRRGYVHCDIKPENILVFPYQFGNRYNLKLADFGLAKEPGDDTWLTLERFRGTPAYMSPESVKNREITAALDIWSLGCVVVEMITGERPWESSVDINDLDSLATRIAWSRDIPDIPRNMSPDGRDFLMKCFARDLRERWTADRLMTHPFLTFDNKRSICKRYELF</sequence>
<feature type="binding site" evidence="5">
    <location>
        <position position="47"/>
    </location>
    <ligand>
        <name>ATP</name>
        <dbReference type="ChEBI" id="CHEBI:30616"/>
    </ligand>
</feature>
<name>A0A6A2ZIW2_HIBSY</name>
<organism evidence="8 9">
    <name type="scientific">Hibiscus syriacus</name>
    <name type="common">Rose of Sharon</name>
    <dbReference type="NCBI Taxonomy" id="106335"/>
    <lineage>
        <taxon>Eukaryota</taxon>
        <taxon>Viridiplantae</taxon>
        <taxon>Streptophyta</taxon>
        <taxon>Embryophyta</taxon>
        <taxon>Tracheophyta</taxon>
        <taxon>Spermatophyta</taxon>
        <taxon>Magnoliopsida</taxon>
        <taxon>eudicotyledons</taxon>
        <taxon>Gunneridae</taxon>
        <taxon>Pentapetalae</taxon>
        <taxon>rosids</taxon>
        <taxon>malvids</taxon>
        <taxon>Malvales</taxon>
        <taxon>Malvaceae</taxon>
        <taxon>Malvoideae</taxon>
        <taxon>Hibiscus</taxon>
    </lineage>
</organism>
<dbReference type="Gene3D" id="1.10.510.10">
    <property type="entry name" value="Transferase(Phosphotransferase) domain 1"/>
    <property type="match status" value="1"/>
</dbReference>
<comment type="similarity">
    <text evidence="6">Belongs to the protein kinase superfamily.</text>
</comment>
<evidence type="ECO:0000256" key="6">
    <source>
        <dbReference type="RuleBase" id="RU000304"/>
    </source>
</evidence>
<dbReference type="GO" id="GO:0004674">
    <property type="term" value="F:protein serine/threonine kinase activity"/>
    <property type="evidence" value="ECO:0007669"/>
    <property type="project" value="UniProtKB-KW"/>
</dbReference>
<dbReference type="GO" id="GO:0004180">
    <property type="term" value="F:carboxypeptidase activity"/>
    <property type="evidence" value="ECO:0007669"/>
    <property type="project" value="UniProtKB-KW"/>
</dbReference>
<keyword evidence="8" id="KW-0645">Protease</keyword>
<gene>
    <name evidence="8" type="ORF">F3Y22_tig00110893pilonHSYRG00700</name>
</gene>
<dbReference type="SUPFAM" id="SSF56112">
    <property type="entry name" value="Protein kinase-like (PK-like)"/>
    <property type="match status" value="1"/>
</dbReference>
<dbReference type="OrthoDB" id="952505at2759"/>
<evidence type="ECO:0000313" key="9">
    <source>
        <dbReference type="Proteomes" id="UP000436088"/>
    </source>
</evidence>
<evidence type="ECO:0000256" key="2">
    <source>
        <dbReference type="ARBA" id="ARBA00022741"/>
    </source>
</evidence>